<evidence type="ECO:0000256" key="1">
    <source>
        <dbReference type="ARBA" id="ARBA00022468"/>
    </source>
</evidence>
<evidence type="ECO:0000313" key="5">
    <source>
        <dbReference type="EMBL" id="CAK9000293.1"/>
    </source>
</evidence>
<evidence type="ECO:0000256" key="4">
    <source>
        <dbReference type="SAM" id="Coils"/>
    </source>
</evidence>
<dbReference type="Gene3D" id="3.80.10.10">
    <property type="entry name" value="Ribonuclease Inhibitor"/>
    <property type="match status" value="2"/>
</dbReference>
<dbReference type="InterPro" id="IPR001611">
    <property type="entry name" value="Leu-rich_rpt"/>
</dbReference>
<feature type="coiled-coil region" evidence="4">
    <location>
        <begin position="732"/>
        <end position="780"/>
    </location>
</feature>
<dbReference type="SMART" id="SM00368">
    <property type="entry name" value="LRR_RI"/>
    <property type="match status" value="5"/>
</dbReference>
<dbReference type="PANTHER" id="PTHR24113">
    <property type="entry name" value="RAN GTPASE-ACTIVATING PROTEIN 1"/>
    <property type="match status" value="1"/>
</dbReference>
<keyword evidence="4" id="KW-0175">Coiled coil</keyword>
<evidence type="ECO:0000313" key="6">
    <source>
        <dbReference type="Proteomes" id="UP001642484"/>
    </source>
</evidence>
<evidence type="ECO:0000256" key="3">
    <source>
        <dbReference type="ARBA" id="ARBA00022737"/>
    </source>
</evidence>
<dbReference type="Pfam" id="PF13516">
    <property type="entry name" value="LRR_6"/>
    <property type="match status" value="1"/>
</dbReference>
<dbReference type="PANTHER" id="PTHR24113:SF12">
    <property type="entry name" value="RAN GTPASE-ACTIVATING PROTEIN 1"/>
    <property type="match status" value="1"/>
</dbReference>
<gene>
    <name evidence="5" type="ORF">CCMP2556_LOCUS6011</name>
</gene>
<keyword evidence="3" id="KW-0677">Repeat</keyword>
<evidence type="ECO:0008006" key="7">
    <source>
        <dbReference type="Google" id="ProtNLM"/>
    </source>
</evidence>
<dbReference type="InterPro" id="IPR027038">
    <property type="entry name" value="RanGap"/>
</dbReference>
<dbReference type="SUPFAM" id="SSF52047">
    <property type="entry name" value="RNI-like"/>
    <property type="match status" value="1"/>
</dbReference>
<reference evidence="5 6" key="1">
    <citation type="submission" date="2024-02" db="EMBL/GenBank/DDBJ databases">
        <authorList>
            <person name="Chen Y."/>
            <person name="Shah S."/>
            <person name="Dougan E. K."/>
            <person name="Thang M."/>
            <person name="Chan C."/>
        </authorList>
    </citation>
    <scope>NUCLEOTIDE SEQUENCE [LARGE SCALE GENOMIC DNA]</scope>
</reference>
<dbReference type="Proteomes" id="UP001642484">
    <property type="component" value="Unassembled WGS sequence"/>
</dbReference>
<evidence type="ECO:0000256" key="2">
    <source>
        <dbReference type="ARBA" id="ARBA00022614"/>
    </source>
</evidence>
<accession>A0ABP0IFY7</accession>
<sequence length="1121" mass="125013">MPLARPTSQKHVCSLCGETVKGCKWLHFTKGHRVLGLEGFGFGRMKRQRKKLAAEQCSSANARKATIAKTAAGLARRMVDLKAGEQGEHDCEILQLPHVGKGKAVRRFHNKLFCKKCKALASSVKKLSSVRCDASFKGGPKRKQLIASLQKFADKLSVGSQEHTATLQVVSKISPPANVDELVPRAHNVVQVQTPGKRKQAALFCTRCRRLSATKKHLNKFNCSSAAVWSPARERVLRQVDENAKGAKGKRLKALSELTDLLTGKATSKSLFEAIAVSGEDCIFIGDWNCTAEEEPVCSVLRSGCLHMADDVERLQTVLERRLRRTLRRLAELQKTDADWSLARKVLNALPYLQKHFPELTEVQNLDTNLIAVLEQCLQKEICASREARLQSWKRKMEEDESSLVRWVKGADKVSCFATDDSRVRKAVGKAHGPDGWTGDSWSLLPMGFFDALAKLWNVVMKTARLPYQWHSVRCVLIPKEGDLDLAFDGLPAIKEAMRHAWLAYLWRNEPRAQDDAEVCQRVLPVYQGLDQNIFGAESVAVLKAFIAATHLRVDLLLVCDNLAVVRRVKQIQTTGYLPQWAPGLWKALSLVCSTHEIAWVPSHDKLLDWTETWRLLNKRADAKAQEQAARSVHELLDWKFTFDAAVAWSASALDRQRSALRFLRYGSAWRGVPNNWSEMPRGMVSGGVAKRRIDQKDTLVDQKVAHKQHELAQLKAQAEDPPSLSRWGAVAGAASARAKELAEELQSTENDLARNARANKELERLEEELERRVTDAADAATMRTWEIWDAWERCNVRPFRYRMAATDVVMPVSLPTSAGTREVLDLGYPVLNLQKLDDPKVSLHQCSQKYGPQGIRSIFEKLQERLKEPQFEELNLSDNHVGDEGADYLKDGLKNSNTLKRLLMPRTGLKTNGFQSIGELLHHCPSLEMLVLSSNLADPAGVEGTFTAGLSKNKSLKSLCLAACRLGNTGVAQLCAGPLASHGALEHVSFSYNRLEDEVCSSVIKMLATNTKLRNLELNGNSLGTQAALDLVKGLASNKTLQKLGLAQNSIMEKGAAALSNHFVCDKGQNLVYLDLRYNKVGYYGCVEIRKMIKKPMDDDEANKGWMINFGERQLMLNAH</sequence>
<keyword evidence="2" id="KW-0433">Leucine-rich repeat</keyword>
<keyword evidence="1" id="KW-0343">GTPase activation</keyword>
<keyword evidence="6" id="KW-1185">Reference proteome</keyword>
<organism evidence="5 6">
    <name type="scientific">Durusdinium trenchii</name>
    <dbReference type="NCBI Taxonomy" id="1381693"/>
    <lineage>
        <taxon>Eukaryota</taxon>
        <taxon>Sar</taxon>
        <taxon>Alveolata</taxon>
        <taxon>Dinophyceae</taxon>
        <taxon>Suessiales</taxon>
        <taxon>Symbiodiniaceae</taxon>
        <taxon>Durusdinium</taxon>
    </lineage>
</organism>
<name>A0ABP0IFY7_9DINO</name>
<proteinExistence type="predicted"/>
<protein>
    <recommendedName>
        <fullName evidence="7">Protein NLRC3</fullName>
    </recommendedName>
</protein>
<dbReference type="InterPro" id="IPR032675">
    <property type="entry name" value="LRR_dom_sf"/>
</dbReference>
<comment type="caution">
    <text evidence="5">The sequence shown here is derived from an EMBL/GenBank/DDBJ whole genome shotgun (WGS) entry which is preliminary data.</text>
</comment>
<dbReference type="EMBL" id="CAXAMN010002570">
    <property type="protein sequence ID" value="CAK9000293.1"/>
    <property type="molecule type" value="Genomic_DNA"/>
</dbReference>